<feature type="compositionally biased region" description="Low complexity" evidence="1">
    <location>
        <begin position="17"/>
        <end position="32"/>
    </location>
</feature>
<dbReference type="EMBL" id="CAJMWV010006401">
    <property type="protein sequence ID" value="CAE6521362.1"/>
    <property type="molecule type" value="Genomic_DNA"/>
</dbReference>
<organism evidence="2 3">
    <name type="scientific">Rhizoctonia solani</name>
    <dbReference type="NCBI Taxonomy" id="456999"/>
    <lineage>
        <taxon>Eukaryota</taxon>
        <taxon>Fungi</taxon>
        <taxon>Dikarya</taxon>
        <taxon>Basidiomycota</taxon>
        <taxon>Agaricomycotina</taxon>
        <taxon>Agaricomycetes</taxon>
        <taxon>Cantharellales</taxon>
        <taxon>Ceratobasidiaceae</taxon>
        <taxon>Rhizoctonia</taxon>
    </lineage>
</organism>
<dbReference type="Proteomes" id="UP000663831">
    <property type="component" value="Unassembled WGS sequence"/>
</dbReference>
<accession>A0A8H3DBN3</accession>
<proteinExistence type="predicted"/>
<dbReference type="AlphaFoldDB" id="A0A8H3DBN3"/>
<sequence length="186" mass="21065">MNALPAEFVQGSIGRVPTPMSTPTSQVSTPPSGRSRPSLEWTTSQLGDEPEVRDPENLEVRLMNELVLGRRIESNTLPFLVHDFASWSAQFIFENTQIIPVVADHIRHSRSFDPQTRQTMLLIFNTSLAISRTTDYNLPQFTTLQRQLIGRVREARAPDDTELTRELALATMEHSYQIIYLAVVTN</sequence>
<feature type="region of interest" description="Disordered" evidence="1">
    <location>
        <begin position="11"/>
        <end position="52"/>
    </location>
</feature>
<evidence type="ECO:0000256" key="1">
    <source>
        <dbReference type="SAM" id="MobiDB-lite"/>
    </source>
</evidence>
<reference evidence="2" key="1">
    <citation type="submission" date="2021-01" db="EMBL/GenBank/DDBJ databases">
        <authorList>
            <person name="Kaushik A."/>
        </authorList>
    </citation>
    <scope>NUCLEOTIDE SEQUENCE</scope>
    <source>
        <strain evidence="2">AG3-1AP</strain>
    </source>
</reference>
<evidence type="ECO:0000313" key="2">
    <source>
        <dbReference type="EMBL" id="CAE6521362.1"/>
    </source>
</evidence>
<gene>
    <name evidence="2" type="ORF">RDB_LOCUS144755</name>
</gene>
<evidence type="ECO:0000313" key="3">
    <source>
        <dbReference type="Proteomes" id="UP000663831"/>
    </source>
</evidence>
<protein>
    <submittedName>
        <fullName evidence="2">Uncharacterized protein</fullName>
    </submittedName>
</protein>
<comment type="caution">
    <text evidence="2">The sequence shown here is derived from an EMBL/GenBank/DDBJ whole genome shotgun (WGS) entry which is preliminary data.</text>
</comment>
<name>A0A8H3DBN3_9AGAM</name>